<dbReference type="SMART" id="SM01117">
    <property type="entry name" value="Cyt-b5"/>
    <property type="match status" value="1"/>
</dbReference>
<dbReference type="FunFam" id="3.10.120.10:FF:000018">
    <property type="entry name" value="Heme/steroid binding domain protein, putative"/>
    <property type="match status" value="1"/>
</dbReference>
<dbReference type="InterPro" id="IPR050577">
    <property type="entry name" value="MAPR/NEUFC/NENF-like"/>
</dbReference>
<dbReference type="EMBL" id="PDND01000143">
    <property type="protein sequence ID" value="PGH31050.1"/>
    <property type="molecule type" value="Genomic_DNA"/>
</dbReference>
<keyword evidence="3" id="KW-1133">Transmembrane helix</keyword>
<dbReference type="SUPFAM" id="SSF55856">
    <property type="entry name" value="Cytochrome b5-like heme/steroid binding domain"/>
    <property type="match status" value="1"/>
</dbReference>
<evidence type="ECO:0000313" key="6">
    <source>
        <dbReference type="Proteomes" id="UP000226031"/>
    </source>
</evidence>
<sequence>MSDLRQRPGKGSSSSSPSKQRTGAREDELDYDYDSASSAGEEKISTVSEEEGNTETEAEAEQEQSRRVRAISILDIFRVIFLLFLTSAALSYYVTTDSVMWGYKPRFMRWAVLKSYIRGPITLTPAQLSLYNGTDPSLPIYVAINRTIFDVSSNPRIYGKGGGYNTLAGVDATRAYVTGCFTEDRTPDIRGVELMYIPIEDDEENPVEVGMSGAQKKIRREREMREARESVRKQVKHWRDFFANHKDYFEVGRVVGIDEMMEGGPERELCEAAQKRRPLRSMLNEEKLGLGDG</sequence>
<feature type="compositionally biased region" description="Low complexity" evidence="2">
    <location>
        <begin position="9"/>
        <end position="20"/>
    </location>
</feature>
<dbReference type="InterPro" id="IPR001199">
    <property type="entry name" value="Cyt_B5-like_heme/steroid-bd"/>
</dbReference>
<evidence type="ECO:0000256" key="1">
    <source>
        <dbReference type="ARBA" id="ARBA00038357"/>
    </source>
</evidence>
<feature type="region of interest" description="Disordered" evidence="2">
    <location>
        <begin position="1"/>
        <end position="64"/>
    </location>
</feature>
<organism evidence="5 6">
    <name type="scientific">[Emmonsia] crescens</name>
    <dbReference type="NCBI Taxonomy" id="73230"/>
    <lineage>
        <taxon>Eukaryota</taxon>
        <taxon>Fungi</taxon>
        <taxon>Dikarya</taxon>
        <taxon>Ascomycota</taxon>
        <taxon>Pezizomycotina</taxon>
        <taxon>Eurotiomycetes</taxon>
        <taxon>Eurotiomycetidae</taxon>
        <taxon>Onygenales</taxon>
        <taxon>Ajellomycetaceae</taxon>
        <taxon>Emergomyces</taxon>
    </lineage>
</organism>
<dbReference type="VEuPathDB" id="FungiDB:EMCG_00551"/>
<comment type="similarity">
    <text evidence="1">Belongs to the cytochrome b5 family. MAPR subfamily.</text>
</comment>
<dbReference type="InterPro" id="IPR036400">
    <property type="entry name" value="Cyt_B5-like_heme/steroid_sf"/>
</dbReference>
<reference evidence="5 6" key="1">
    <citation type="submission" date="2017-10" db="EMBL/GenBank/DDBJ databases">
        <title>Comparative genomics in systemic dimorphic fungi from Ajellomycetaceae.</title>
        <authorList>
            <person name="Munoz J.F."/>
            <person name="Mcewen J.G."/>
            <person name="Clay O.K."/>
            <person name="Cuomo C.A."/>
        </authorList>
    </citation>
    <scope>NUCLEOTIDE SEQUENCE [LARGE SCALE GENOMIC DNA]</scope>
    <source>
        <strain evidence="5 6">UAMH4076</strain>
    </source>
</reference>
<evidence type="ECO:0000256" key="2">
    <source>
        <dbReference type="SAM" id="MobiDB-lite"/>
    </source>
</evidence>
<dbReference type="GO" id="GO:0016020">
    <property type="term" value="C:membrane"/>
    <property type="evidence" value="ECO:0007669"/>
    <property type="project" value="TreeGrafter"/>
</dbReference>
<dbReference type="AlphaFoldDB" id="A0A2B7ZCG1"/>
<evidence type="ECO:0000313" key="5">
    <source>
        <dbReference type="EMBL" id="PGH31050.1"/>
    </source>
</evidence>
<comment type="caution">
    <text evidence="5">The sequence shown here is derived from an EMBL/GenBank/DDBJ whole genome shotgun (WGS) entry which is preliminary data.</text>
</comment>
<keyword evidence="6" id="KW-1185">Reference proteome</keyword>
<evidence type="ECO:0000259" key="4">
    <source>
        <dbReference type="SMART" id="SM01117"/>
    </source>
</evidence>
<dbReference type="GO" id="GO:0012505">
    <property type="term" value="C:endomembrane system"/>
    <property type="evidence" value="ECO:0007669"/>
    <property type="project" value="TreeGrafter"/>
</dbReference>
<feature type="domain" description="Cytochrome b5 heme-binding" evidence="4">
    <location>
        <begin position="123"/>
        <end position="201"/>
    </location>
</feature>
<dbReference type="PANTHER" id="PTHR10281">
    <property type="entry name" value="MEMBRANE-ASSOCIATED PROGESTERONE RECEPTOR COMPONENT-RELATED"/>
    <property type="match status" value="1"/>
</dbReference>
<proteinExistence type="inferred from homology"/>
<keyword evidence="3" id="KW-0472">Membrane</keyword>
<keyword evidence="3" id="KW-0812">Transmembrane</keyword>
<feature type="compositionally biased region" description="Acidic residues" evidence="2">
    <location>
        <begin position="48"/>
        <end position="62"/>
    </location>
</feature>
<evidence type="ECO:0000256" key="3">
    <source>
        <dbReference type="SAM" id="Phobius"/>
    </source>
</evidence>
<name>A0A2B7ZCG1_9EURO</name>
<accession>A0A2B7ZCG1</accession>
<gene>
    <name evidence="5" type="ORF">GX50_06158</name>
</gene>
<feature type="transmembrane region" description="Helical" evidence="3">
    <location>
        <begin position="76"/>
        <end position="94"/>
    </location>
</feature>
<protein>
    <recommendedName>
        <fullName evidence="4">Cytochrome b5 heme-binding domain-containing protein</fullName>
    </recommendedName>
</protein>
<dbReference type="Gene3D" id="3.10.120.10">
    <property type="entry name" value="Cytochrome b5-like heme/steroid binding domain"/>
    <property type="match status" value="1"/>
</dbReference>
<dbReference type="PANTHER" id="PTHR10281:SF76">
    <property type="entry name" value="CALCUTTA CUP-RELATED"/>
    <property type="match status" value="1"/>
</dbReference>
<dbReference type="Proteomes" id="UP000226031">
    <property type="component" value="Unassembled WGS sequence"/>
</dbReference>